<proteinExistence type="predicted"/>
<reference evidence="1" key="1">
    <citation type="submission" date="2018-05" db="EMBL/GenBank/DDBJ databases">
        <authorList>
            <person name="Lanie J.A."/>
            <person name="Ng W.-L."/>
            <person name="Kazmierczak K.M."/>
            <person name="Andrzejewski T.M."/>
            <person name="Davidsen T.M."/>
            <person name="Wayne K.J."/>
            <person name="Tettelin H."/>
            <person name="Glass J.I."/>
            <person name="Rusch D."/>
            <person name="Podicherti R."/>
            <person name="Tsui H.-C.T."/>
            <person name="Winkler M.E."/>
        </authorList>
    </citation>
    <scope>NUCLEOTIDE SEQUENCE</scope>
</reference>
<organism evidence="1">
    <name type="scientific">marine metagenome</name>
    <dbReference type="NCBI Taxonomy" id="408172"/>
    <lineage>
        <taxon>unclassified sequences</taxon>
        <taxon>metagenomes</taxon>
        <taxon>ecological metagenomes</taxon>
    </lineage>
</organism>
<name>A0A381V658_9ZZZZ</name>
<dbReference type="EMBL" id="UINC01007924">
    <property type="protein sequence ID" value="SVA35694.1"/>
    <property type="molecule type" value="Genomic_DNA"/>
</dbReference>
<protein>
    <submittedName>
        <fullName evidence="1">Uncharacterized protein</fullName>
    </submittedName>
</protein>
<gene>
    <name evidence="1" type="ORF">METZ01_LOCUS88548</name>
</gene>
<evidence type="ECO:0000313" key="1">
    <source>
        <dbReference type="EMBL" id="SVA35694.1"/>
    </source>
</evidence>
<accession>A0A381V658</accession>
<sequence length="239" mass="26921">MRSVIQEELFGPEQYTRLCSFCRGEFPRSAEFFPDGRCNDGMASFCRKCAHLRVQLKSSAKKMGTKFSQASLLEKVCKDCGERKPLREFYMSSHSQDGKTSSCKNCIDENYDLKQKRKHHPDGESVYFIQDSRNKRVKISSGSNPYLDLENMQQGSSETLHILASFETSHEESADNIVSTLQSLFQTHHSGNGWFDMVPSLAQYISLIKHGDSEKAKLLLSPIENSGNNSLSKTVSKGV</sequence>
<dbReference type="AlphaFoldDB" id="A0A381V658"/>